<dbReference type="Pfam" id="PF03747">
    <property type="entry name" value="ADP_ribosyl_GH"/>
    <property type="match status" value="1"/>
</dbReference>
<evidence type="ECO:0000256" key="3">
    <source>
        <dbReference type="ARBA" id="ARBA00049582"/>
    </source>
</evidence>
<evidence type="ECO:0000256" key="8">
    <source>
        <dbReference type="PIRSR" id="PIRSR605502-1"/>
    </source>
</evidence>
<evidence type="ECO:0000256" key="6">
    <source>
        <dbReference type="ARBA" id="ARBA00049798"/>
    </source>
</evidence>
<evidence type="ECO:0000313" key="9">
    <source>
        <dbReference type="EMBL" id="KAA6397023.1"/>
    </source>
</evidence>
<feature type="binding site" evidence="8">
    <location>
        <position position="58"/>
    </location>
    <ligand>
        <name>Mg(2+)</name>
        <dbReference type="ChEBI" id="CHEBI:18420"/>
        <label>1</label>
    </ligand>
</feature>
<dbReference type="SUPFAM" id="SSF101478">
    <property type="entry name" value="ADP-ribosylglycohydrolase"/>
    <property type="match status" value="1"/>
</dbReference>
<dbReference type="EMBL" id="SNRW01001282">
    <property type="protein sequence ID" value="KAA6397023.1"/>
    <property type="molecule type" value="Genomic_DNA"/>
</dbReference>
<evidence type="ECO:0000256" key="5">
    <source>
        <dbReference type="ARBA" id="ARBA00049773"/>
    </source>
</evidence>
<reference evidence="9 10" key="1">
    <citation type="submission" date="2019-03" db="EMBL/GenBank/DDBJ databases">
        <title>Single cell metagenomics reveals metabolic interactions within the superorganism composed of flagellate Streblomastix strix and complex community of Bacteroidetes bacteria on its surface.</title>
        <authorList>
            <person name="Treitli S.C."/>
            <person name="Kolisko M."/>
            <person name="Husnik F."/>
            <person name="Keeling P."/>
            <person name="Hampl V."/>
        </authorList>
    </citation>
    <scope>NUCLEOTIDE SEQUENCE [LARGE SCALE GENOMIC DNA]</scope>
    <source>
        <strain evidence="9">ST1C</strain>
    </source>
</reference>
<name>A0A5J4WQJ9_9EUKA</name>
<protein>
    <recommendedName>
        <fullName evidence="5">ADP-ribosylhydrolase ARH1</fullName>
        <ecNumber evidence="4">3.2.2.19</ecNumber>
    </recommendedName>
    <alternativeName>
        <fullName evidence="6">ADP-ribose-L-arginine cleaving enzyme</fullName>
    </alternativeName>
    <alternativeName>
        <fullName evidence="7">[Protein ADP-ribosylarginine] hydrolase</fullName>
    </alternativeName>
</protein>
<evidence type="ECO:0000256" key="7">
    <source>
        <dbReference type="ARBA" id="ARBA00049810"/>
    </source>
</evidence>
<dbReference type="InterPro" id="IPR036705">
    <property type="entry name" value="Ribosyl_crysJ1_sf"/>
</dbReference>
<evidence type="ECO:0000256" key="2">
    <source>
        <dbReference type="ARBA" id="ARBA00022801"/>
    </source>
</evidence>
<dbReference type="InterPro" id="IPR050792">
    <property type="entry name" value="ADP-ribosylglycohydrolase"/>
</dbReference>
<comment type="caution">
    <text evidence="9">The sequence shown here is derived from an EMBL/GenBank/DDBJ whole genome shotgun (WGS) entry which is preliminary data.</text>
</comment>
<evidence type="ECO:0000313" key="10">
    <source>
        <dbReference type="Proteomes" id="UP000324800"/>
    </source>
</evidence>
<evidence type="ECO:0000256" key="1">
    <source>
        <dbReference type="ARBA" id="ARBA00010702"/>
    </source>
</evidence>
<accession>A0A5J4WQJ9</accession>
<dbReference type="EC" id="3.2.2.19" evidence="4"/>
<comment type="function">
    <text evidence="3">Specifically acts as an arginine mono-ADP-ribosylhydrolase by mediating the removal of mono-ADP-ribose attached to arginine residues on proteins.</text>
</comment>
<organism evidence="9 10">
    <name type="scientific">Streblomastix strix</name>
    <dbReference type="NCBI Taxonomy" id="222440"/>
    <lineage>
        <taxon>Eukaryota</taxon>
        <taxon>Metamonada</taxon>
        <taxon>Preaxostyla</taxon>
        <taxon>Oxymonadida</taxon>
        <taxon>Streblomastigidae</taxon>
        <taxon>Streblomastix</taxon>
    </lineage>
</organism>
<comment type="similarity">
    <text evidence="1">Belongs to the ADP-ribosylglycohydrolase family.</text>
</comment>
<proteinExistence type="inferred from homology"/>
<dbReference type="PANTHER" id="PTHR16222:SF26">
    <property type="entry name" value="ADP-RIBOSYLHYDROLASE ARH1"/>
    <property type="match status" value="1"/>
</dbReference>
<dbReference type="InterPro" id="IPR005502">
    <property type="entry name" value="Ribosyl_crysJ1"/>
</dbReference>
<dbReference type="OrthoDB" id="10250509at2759"/>
<feature type="binding site" evidence="8">
    <location>
        <position position="57"/>
    </location>
    <ligand>
        <name>Mg(2+)</name>
        <dbReference type="ChEBI" id="CHEBI:18420"/>
        <label>1</label>
    </ligand>
</feature>
<comment type="cofactor">
    <cofactor evidence="8">
        <name>Mg(2+)</name>
        <dbReference type="ChEBI" id="CHEBI:18420"/>
    </cofactor>
    <text evidence="8">Binds 2 magnesium ions per subunit.</text>
</comment>
<dbReference type="GO" id="GO:0003875">
    <property type="term" value="F:ADP-ribosylarginine hydrolase activity"/>
    <property type="evidence" value="ECO:0007669"/>
    <property type="project" value="UniProtKB-EC"/>
</dbReference>
<dbReference type="PANTHER" id="PTHR16222">
    <property type="entry name" value="ADP-RIBOSYLGLYCOHYDROLASE"/>
    <property type="match status" value="1"/>
</dbReference>
<dbReference type="AlphaFoldDB" id="A0A5J4WQJ9"/>
<keyword evidence="2 9" id="KW-0378">Hydrolase</keyword>
<dbReference type="Proteomes" id="UP000324800">
    <property type="component" value="Unassembled WGS sequence"/>
</dbReference>
<sequence length="266" mass="29925">MIDKYKAAMVLCGTGDAIGYKNGDWEFSRIDKILEDLEKLGGIDALQIQPPEFIVSDDTVMHNATARGLVTEAENIDKLFQNIHTQYCKCMKDMRGRAPGTTCTKFLGTAFENQSWKSTPFNQFGGGCGAAMRSMCIGLAFPKEEQLSNLVIVAVESGRMSHHCAMGYMGSVVGAAFTSFALQGIPAVQWGARIRDVVIPMAKQHVTLTKDRQPQENLESFEQFEKQFIRYLTQTKITNPTAETKPFFLEKYGYKERDDYYNRNSY</sequence>
<keyword evidence="8" id="KW-0479">Metal-binding</keyword>
<feature type="binding site" evidence="8">
    <location>
        <position position="56"/>
    </location>
    <ligand>
        <name>Mg(2+)</name>
        <dbReference type="ChEBI" id="CHEBI:18420"/>
        <label>1</label>
    </ligand>
</feature>
<evidence type="ECO:0000256" key="4">
    <source>
        <dbReference type="ARBA" id="ARBA00049725"/>
    </source>
</evidence>
<dbReference type="GO" id="GO:0046872">
    <property type="term" value="F:metal ion binding"/>
    <property type="evidence" value="ECO:0007669"/>
    <property type="project" value="UniProtKB-KW"/>
</dbReference>
<keyword evidence="8" id="KW-0460">Magnesium</keyword>
<gene>
    <name evidence="9" type="ORF">EZS28_007453</name>
</gene>
<dbReference type="Gene3D" id="1.10.4080.10">
    <property type="entry name" value="ADP-ribosylation/Crystallin J1"/>
    <property type="match status" value="1"/>
</dbReference>